<dbReference type="EC" id="2.7.11.1" evidence="1"/>
<dbReference type="Gene3D" id="1.10.510.10">
    <property type="entry name" value="Transferase(Phosphotransferase) domain 1"/>
    <property type="match status" value="1"/>
</dbReference>
<dbReference type="GO" id="GO:0005524">
    <property type="term" value="F:ATP binding"/>
    <property type="evidence" value="ECO:0007669"/>
    <property type="project" value="UniProtKB-KW"/>
</dbReference>
<keyword evidence="6" id="KW-0067">ATP-binding</keyword>
<sequence length="248" mass="27941">MPGSLSVTLANSFSILHAIRQIDENLKREIINHRSLRHPNIFQCKEARYFFQQRISGVSYCRAMSSVLHSQPKSTVGTPAYIAPELLLKREYDGKIADVWSCGVMLYVMLVGAFPFEDPQEPKTSVRRYRSGFEAMVFDVMTEKELEPEVAVIFYQLPASPAFFSLIQDFLKNLPADVPGANQRMQNDAEIMEIISEATVPAAGTNSLNQHFLGEPSYSLDIDDDIEEDLESDPYLDIDSSGEIIYAM</sequence>
<dbReference type="GO" id="GO:0004674">
    <property type="term" value="F:protein serine/threonine kinase activity"/>
    <property type="evidence" value="ECO:0007669"/>
    <property type="project" value="UniProtKB-KW"/>
</dbReference>
<comment type="catalytic activity">
    <reaction evidence="8">
        <text>L-seryl-[protein] + ATP = O-phospho-L-seryl-[protein] + ADP + H(+)</text>
        <dbReference type="Rhea" id="RHEA:17989"/>
        <dbReference type="Rhea" id="RHEA-COMP:9863"/>
        <dbReference type="Rhea" id="RHEA-COMP:11604"/>
        <dbReference type="ChEBI" id="CHEBI:15378"/>
        <dbReference type="ChEBI" id="CHEBI:29999"/>
        <dbReference type="ChEBI" id="CHEBI:30616"/>
        <dbReference type="ChEBI" id="CHEBI:83421"/>
        <dbReference type="ChEBI" id="CHEBI:456216"/>
        <dbReference type="EC" id="2.7.11.1"/>
    </reaction>
</comment>
<dbReference type="InterPro" id="IPR000719">
    <property type="entry name" value="Prot_kinase_dom"/>
</dbReference>
<evidence type="ECO:0000256" key="2">
    <source>
        <dbReference type="ARBA" id="ARBA00022527"/>
    </source>
</evidence>
<evidence type="ECO:0000256" key="7">
    <source>
        <dbReference type="ARBA" id="ARBA00047899"/>
    </source>
</evidence>
<keyword evidence="3" id="KW-0808">Transferase</keyword>
<dbReference type="PANTHER" id="PTHR24343:SF520">
    <property type="entry name" value="PROTEIN KINASE DOMAIN-CONTAINING PROTEIN"/>
    <property type="match status" value="1"/>
</dbReference>
<evidence type="ECO:0000256" key="3">
    <source>
        <dbReference type="ARBA" id="ARBA00022679"/>
    </source>
</evidence>
<evidence type="ECO:0000313" key="10">
    <source>
        <dbReference type="EMBL" id="CAI9781903.1"/>
    </source>
</evidence>
<evidence type="ECO:0000256" key="8">
    <source>
        <dbReference type="ARBA" id="ARBA00048679"/>
    </source>
</evidence>
<dbReference type="SMART" id="SM00220">
    <property type="entry name" value="S_TKc"/>
    <property type="match status" value="1"/>
</dbReference>
<feature type="domain" description="Protein kinase" evidence="9">
    <location>
        <begin position="1"/>
        <end position="191"/>
    </location>
</feature>
<evidence type="ECO:0000313" key="11">
    <source>
        <dbReference type="Proteomes" id="UP000834106"/>
    </source>
</evidence>
<dbReference type="GO" id="GO:0005634">
    <property type="term" value="C:nucleus"/>
    <property type="evidence" value="ECO:0007669"/>
    <property type="project" value="TreeGrafter"/>
</dbReference>
<dbReference type="AlphaFoldDB" id="A0AAD2EA46"/>
<dbReference type="EMBL" id="OU503053">
    <property type="protein sequence ID" value="CAI9781903.1"/>
    <property type="molecule type" value="Genomic_DNA"/>
</dbReference>
<reference evidence="10" key="1">
    <citation type="submission" date="2023-05" db="EMBL/GenBank/DDBJ databases">
        <authorList>
            <person name="Huff M."/>
        </authorList>
    </citation>
    <scope>NUCLEOTIDE SEQUENCE</scope>
</reference>
<gene>
    <name evidence="10" type="ORF">FPE_LOCUS29333</name>
</gene>
<dbReference type="PANTHER" id="PTHR24343">
    <property type="entry name" value="SERINE/THREONINE KINASE"/>
    <property type="match status" value="1"/>
</dbReference>
<dbReference type="SUPFAM" id="SSF56112">
    <property type="entry name" value="Protein kinase-like (PK-like)"/>
    <property type="match status" value="1"/>
</dbReference>
<evidence type="ECO:0000256" key="1">
    <source>
        <dbReference type="ARBA" id="ARBA00012513"/>
    </source>
</evidence>
<dbReference type="GO" id="GO:0006970">
    <property type="term" value="P:response to osmotic stress"/>
    <property type="evidence" value="ECO:0007669"/>
    <property type="project" value="UniProtKB-ARBA"/>
</dbReference>
<accession>A0AAD2EA46</accession>
<evidence type="ECO:0000256" key="5">
    <source>
        <dbReference type="ARBA" id="ARBA00022777"/>
    </source>
</evidence>
<keyword evidence="4" id="KW-0547">Nucleotide-binding</keyword>
<comment type="catalytic activity">
    <reaction evidence="7">
        <text>L-threonyl-[protein] + ATP = O-phospho-L-threonyl-[protein] + ADP + H(+)</text>
        <dbReference type="Rhea" id="RHEA:46608"/>
        <dbReference type="Rhea" id="RHEA-COMP:11060"/>
        <dbReference type="Rhea" id="RHEA-COMP:11605"/>
        <dbReference type="ChEBI" id="CHEBI:15378"/>
        <dbReference type="ChEBI" id="CHEBI:30013"/>
        <dbReference type="ChEBI" id="CHEBI:30616"/>
        <dbReference type="ChEBI" id="CHEBI:61977"/>
        <dbReference type="ChEBI" id="CHEBI:456216"/>
        <dbReference type="EC" id="2.7.11.1"/>
    </reaction>
</comment>
<evidence type="ECO:0000259" key="9">
    <source>
        <dbReference type="PROSITE" id="PS50011"/>
    </source>
</evidence>
<dbReference type="PROSITE" id="PS50011">
    <property type="entry name" value="PROTEIN_KINASE_DOM"/>
    <property type="match status" value="1"/>
</dbReference>
<evidence type="ECO:0000256" key="4">
    <source>
        <dbReference type="ARBA" id="ARBA00022741"/>
    </source>
</evidence>
<keyword evidence="5" id="KW-0418">Kinase</keyword>
<dbReference type="Proteomes" id="UP000834106">
    <property type="component" value="Chromosome 18"/>
</dbReference>
<protein>
    <recommendedName>
        <fullName evidence="1">non-specific serine/threonine protein kinase</fullName>
        <ecNumber evidence="1">2.7.11.1</ecNumber>
    </recommendedName>
</protein>
<keyword evidence="11" id="KW-1185">Reference proteome</keyword>
<organism evidence="10 11">
    <name type="scientific">Fraxinus pennsylvanica</name>
    <dbReference type="NCBI Taxonomy" id="56036"/>
    <lineage>
        <taxon>Eukaryota</taxon>
        <taxon>Viridiplantae</taxon>
        <taxon>Streptophyta</taxon>
        <taxon>Embryophyta</taxon>
        <taxon>Tracheophyta</taxon>
        <taxon>Spermatophyta</taxon>
        <taxon>Magnoliopsida</taxon>
        <taxon>eudicotyledons</taxon>
        <taxon>Gunneridae</taxon>
        <taxon>Pentapetalae</taxon>
        <taxon>asterids</taxon>
        <taxon>lamiids</taxon>
        <taxon>Lamiales</taxon>
        <taxon>Oleaceae</taxon>
        <taxon>Oleeae</taxon>
        <taxon>Fraxinus</taxon>
    </lineage>
</organism>
<proteinExistence type="predicted"/>
<dbReference type="Pfam" id="PF00069">
    <property type="entry name" value="Pkinase"/>
    <property type="match status" value="1"/>
</dbReference>
<evidence type="ECO:0000256" key="6">
    <source>
        <dbReference type="ARBA" id="ARBA00022840"/>
    </source>
</evidence>
<dbReference type="Gene3D" id="3.30.200.20">
    <property type="entry name" value="Phosphorylase Kinase, domain 1"/>
    <property type="match status" value="1"/>
</dbReference>
<name>A0AAD2EA46_9LAMI</name>
<keyword evidence="2" id="KW-0723">Serine/threonine-protein kinase</keyword>
<dbReference type="InterPro" id="IPR011009">
    <property type="entry name" value="Kinase-like_dom_sf"/>
</dbReference>